<proteinExistence type="predicted"/>
<feature type="transmembrane region" description="Helical" evidence="6">
    <location>
        <begin position="292"/>
        <end position="313"/>
    </location>
</feature>
<gene>
    <name evidence="8" type="ORF">OC25_21995</name>
</gene>
<evidence type="ECO:0000256" key="2">
    <source>
        <dbReference type="ARBA" id="ARBA00022475"/>
    </source>
</evidence>
<accession>A0A0C1FE08</accession>
<evidence type="ECO:0000256" key="5">
    <source>
        <dbReference type="ARBA" id="ARBA00023136"/>
    </source>
</evidence>
<dbReference type="AlphaFoldDB" id="A0A0C1FE08"/>
<dbReference type="EMBL" id="JSYN01000031">
    <property type="protein sequence ID" value="KIA91307.1"/>
    <property type="molecule type" value="Genomic_DNA"/>
</dbReference>
<reference evidence="8 9" key="1">
    <citation type="submission" date="2014-10" db="EMBL/GenBank/DDBJ databases">
        <title>Pedobacter Kyungheensis.</title>
        <authorList>
            <person name="Anderson B.M."/>
            <person name="Newman J.D."/>
        </authorList>
    </citation>
    <scope>NUCLEOTIDE SEQUENCE [LARGE SCALE GENOMIC DNA]</scope>
    <source>
        <strain evidence="8 9">KACC 16221</strain>
    </source>
</reference>
<dbReference type="SUPFAM" id="SSF53448">
    <property type="entry name" value="Nucleotide-diphospho-sugar transferases"/>
    <property type="match status" value="1"/>
</dbReference>
<keyword evidence="6" id="KW-0812">Transmembrane</keyword>
<keyword evidence="5 6" id="KW-0472">Membrane</keyword>
<dbReference type="Gene3D" id="3.90.550.10">
    <property type="entry name" value="Spore Coat Polysaccharide Biosynthesis Protein SpsA, Chain A"/>
    <property type="match status" value="1"/>
</dbReference>
<evidence type="ECO:0000256" key="1">
    <source>
        <dbReference type="ARBA" id="ARBA00004236"/>
    </source>
</evidence>
<dbReference type="PANTHER" id="PTHR43646">
    <property type="entry name" value="GLYCOSYLTRANSFERASE"/>
    <property type="match status" value="1"/>
</dbReference>
<dbReference type="RefSeq" id="WP_039480673.1">
    <property type="nucleotide sequence ID" value="NZ_JSYN01000031.1"/>
</dbReference>
<keyword evidence="4 8" id="KW-0808">Transferase</keyword>
<evidence type="ECO:0000256" key="4">
    <source>
        <dbReference type="ARBA" id="ARBA00022679"/>
    </source>
</evidence>
<dbReference type="GO" id="GO:0005886">
    <property type="term" value="C:plasma membrane"/>
    <property type="evidence" value="ECO:0007669"/>
    <property type="project" value="UniProtKB-SubCell"/>
</dbReference>
<feature type="transmembrane region" description="Helical" evidence="6">
    <location>
        <begin position="269"/>
        <end position="286"/>
    </location>
</feature>
<sequence>MTIFIYAVLIFLVIRFSVTLFNFLSNPKLPRVIKHYHEKVSILIPARNEADNILDLLISIRNQDYINYEVIVLDDGSSDQTFTLVETFCVQNPNFRIVKGQELPLGWLGKNFACHQLAELATGNYLLFIDADETINGGLINSLIARMEVGELALLSVFTNQVMLSIGERLTVPLMHFILLNLLPLRLVKLSKNPAFAAASGQCMFFNAHNYSENQWHEKVKNQVVEDVEIMKRVKQEKFNAEALLANGLIYCRMYKGLNESIAGFSKNLLAGFGNNILILLLYQLLVTIGPVILILNFNVTLLVLPLTLIILSRIMISYLSGQNVLVNLILHPFQMLFFLIISLISIKKHIFKTGTWKGRTIKAI</sequence>
<dbReference type="InterPro" id="IPR001173">
    <property type="entry name" value="Glyco_trans_2-like"/>
</dbReference>
<feature type="transmembrane region" description="Helical" evidence="6">
    <location>
        <begin position="325"/>
        <end position="347"/>
    </location>
</feature>
<dbReference type="Proteomes" id="UP000031246">
    <property type="component" value="Unassembled WGS sequence"/>
</dbReference>
<evidence type="ECO:0000313" key="8">
    <source>
        <dbReference type="EMBL" id="KIA91307.1"/>
    </source>
</evidence>
<evidence type="ECO:0000256" key="6">
    <source>
        <dbReference type="SAM" id="Phobius"/>
    </source>
</evidence>
<dbReference type="PANTHER" id="PTHR43646:SF2">
    <property type="entry name" value="GLYCOSYLTRANSFERASE 2-LIKE DOMAIN-CONTAINING PROTEIN"/>
    <property type="match status" value="1"/>
</dbReference>
<comment type="subcellular location">
    <subcellularLocation>
        <location evidence="1">Cell membrane</location>
    </subcellularLocation>
</comment>
<comment type="caution">
    <text evidence="8">The sequence shown here is derived from an EMBL/GenBank/DDBJ whole genome shotgun (WGS) entry which is preliminary data.</text>
</comment>
<dbReference type="GO" id="GO:0016757">
    <property type="term" value="F:glycosyltransferase activity"/>
    <property type="evidence" value="ECO:0007669"/>
    <property type="project" value="UniProtKB-KW"/>
</dbReference>
<keyword evidence="9" id="KW-1185">Reference proteome</keyword>
<name>A0A0C1FE08_9SPHI</name>
<dbReference type="Pfam" id="PF00535">
    <property type="entry name" value="Glycos_transf_2"/>
    <property type="match status" value="1"/>
</dbReference>
<organism evidence="8 9">
    <name type="scientific">Pedobacter kyungheensis</name>
    <dbReference type="NCBI Taxonomy" id="1069985"/>
    <lineage>
        <taxon>Bacteria</taxon>
        <taxon>Pseudomonadati</taxon>
        <taxon>Bacteroidota</taxon>
        <taxon>Sphingobacteriia</taxon>
        <taxon>Sphingobacteriales</taxon>
        <taxon>Sphingobacteriaceae</taxon>
        <taxon>Pedobacter</taxon>
    </lineage>
</organism>
<dbReference type="InterPro" id="IPR029044">
    <property type="entry name" value="Nucleotide-diphossugar_trans"/>
</dbReference>
<keyword evidence="3" id="KW-0328">Glycosyltransferase</keyword>
<evidence type="ECO:0000259" key="7">
    <source>
        <dbReference type="Pfam" id="PF00535"/>
    </source>
</evidence>
<dbReference type="OrthoDB" id="9800276at2"/>
<feature type="domain" description="Glycosyltransferase 2-like" evidence="7">
    <location>
        <begin position="41"/>
        <end position="161"/>
    </location>
</feature>
<protein>
    <submittedName>
        <fullName evidence="8">Glycosyl transferase family 2</fullName>
    </submittedName>
</protein>
<evidence type="ECO:0000313" key="9">
    <source>
        <dbReference type="Proteomes" id="UP000031246"/>
    </source>
</evidence>
<evidence type="ECO:0000256" key="3">
    <source>
        <dbReference type="ARBA" id="ARBA00022676"/>
    </source>
</evidence>
<keyword evidence="6" id="KW-1133">Transmembrane helix</keyword>
<feature type="transmembrane region" description="Helical" evidence="6">
    <location>
        <begin position="6"/>
        <end position="24"/>
    </location>
</feature>
<keyword evidence="2" id="KW-1003">Cell membrane</keyword>